<keyword evidence="2" id="KW-1185">Reference proteome</keyword>
<reference evidence="2" key="1">
    <citation type="journal article" date="2023" name="Nat. Plants">
        <title>Single-cell RNA sequencing provides a high-resolution roadmap for understanding the multicellular compartmentation of specialized metabolism.</title>
        <authorList>
            <person name="Sun S."/>
            <person name="Shen X."/>
            <person name="Li Y."/>
            <person name="Li Y."/>
            <person name="Wang S."/>
            <person name="Li R."/>
            <person name="Zhang H."/>
            <person name="Shen G."/>
            <person name="Guo B."/>
            <person name="Wei J."/>
            <person name="Xu J."/>
            <person name="St-Pierre B."/>
            <person name="Chen S."/>
            <person name="Sun C."/>
        </authorList>
    </citation>
    <scope>NUCLEOTIDE SEQUENCE [LARGE SCALE GENOMIC DNA]</scope>
</reference>
<sequence length="110" mass="11910">MASSFNIGLVLCLILALSLPSLLQATRLQQVQAETSSNAHELDHTKTNPFVGIFPHGQRWYCHKFLPPIFGWCKTPAPAPYIPTSPNPPPVSALQTPPLASKANNTPPSI</sequence>
<name>A0ACC0BAX8_CATRO</name>
<dbReference type="EMBL" id="CM044704">
    <property type="protein sequence ID" value="KAI5669775.1"/>
    <property type="molecule type" value="Genomic_DNA"/>
</dbReference>
<comment type="caution">
    <text evidence="1">The sequence shown here is derived from an EMBL/GenBank/DDBJ whole genome shotgun (WGS) entry which is preliminary data.</text>
</comment>
<evidence type="ECO:0000313" key="1">
    <source>
        <dbReference type="EMBL" id="KAI5669775.1"/>
    </source>
</evidence>
<evidence type="ECO:0000313" key="2">
    <source>
        <dbReference type="Proteomes" id="UP001060085"/>
    </source>
</evidence>
<organism evidence="1 2">
    <name type="scientific">Catharanthus roseus</name>
    <name type="common">Madagascar periwinkle</name>
    <name type="synonym">Vinca rosea</name>
    <dbReference type="NCBI Taxonomy" id="4058"/>
    <lineage>
        <taxon>Eukaryota</taxon>
        <taxon>Viridiplantae</taxon>
        <taxon>Streptophyta</taxon>
        <taxon>Embryophyta</taxon>
        <taxon>Tracheophyta</taxon>
        <taxon>Spermatophyta</taxon>
        <taxon>Magnoliopsida</taxon>
        <taxon>eudicotyledons</taxon>
        <taxon>Gunneridae</taxon>
        <taxon>Pentapetalae</taxon>
        <taxon>asterids</taxon>
        <taxon>lamiids</taxon>
        <taxon>Gentianales</taxon>
        <taxon>Apocynaceae</taxon>
        <taxon>Rauvolfioideae</taxon>
        <taxon>Vinceae</taxon>
        <taxon>Catharanthinae</taxon>
        <taxon>Catharanthus</taxon>
    </lineage>
</organism>
<dbReference type="Proteomes" id="UP001060085">
    <property type="component" value="Linkage Group LG04"/>
</dbReference>
<protein>
    <submittedName>
        <fullName evidence="1">Uncharacterized protein</fullName>
    </submittedName>
</protein>
<gene>
    <name evidence="1" type="ORF">M9H77_19628</name>
</gene>
<accession>A0ACC0BAX8</accession>
<proteinExistence type="predicted"/>